<dbReference type="InterPro" id="IPR036291">
    <property type="entry name" value="NAD(P)-bd_dom_sf"/>
</dbReference>
<evidence type="ECO:0000313" key="2">
    <source>
        <dbReference type="EMBL" id="QOV89615.1"/>
    </source>
</evidence>
<organism evidence="2 3">
    <name type="scientific">Humisphaera borealis</name>
    <dbReference type="NCBI Taxonomy" id="2807512"/>
    <lineage>
        <taxon>Bacteria</taxon>
        <taxon>Pseudomonadati</taxon>
        <taxon>Planctomycetota</taxon>
        <taxon>Phycisphaerae</taxon>
        <taxon>Tepidisphaerales</taxon>
        <taxon>Tepidisphaeraceae</taxon>
        <taxon>Humisphaera</taxon>
    </lineage>
</organism>
<dbReference type="AlphaFoldDB" id="A0A7M2WVU9"/>
<dbReference type="CDD" id="cd05271">
    <property type="entry name" value="NDUFA9_like_SDR_a"/>
    <property type="match status" value="1"/>
</dbReference>
<reference evidence="2 3" key="1">
    <citation type="submission" date="2020-10" db="EMBL/GenBank/DDBJ databases">
        <title>Wide distribution of Phycisphaera-like planctomycetes from WD2101 soil group in peatlands and genome analysis of the first cultivated representative.</title>
        <authorList>
            <person name="Dedysh S.N."/>
            <person name="Beletsky A.V."/>
            <person name="Ivanova A."/>
            <person name="Kulichevskaya I.S."/>
            <person name="Suzina N.E."/>
            <person name="Philippov D.A."/>
            <person name="Rakitin A.L."/>
            <person name="Mardanov A.V."/>
            <person name="Ravin N.V."/>
        </authorList>
    </citation>
    <scope>NUCLEOTIDE SEQUENCE [LARGE SCALE GENOMIC DNA]</scope>
    <source>
        <strain evidence="2 3">M1803</strain>
    </source>
</reference>
<keyword evidence="3" id="KW-1185">Reference proteome</keyword>
<dbReference type="EMBL" id="CP063458">
    <property type="protein sequence ID" value="QOV89615.1"/>
    <property type="molecule type" value="Genomic_DNA"/>
</dbReference>
<feature type="domain" description="NAD(P)-binding" evidence="1">
    <location>
        <begin position="9"/>
        <end position="151"/>
    </location>
</feature>
<dbReference type="Pfam" id="PF13460">
    <property type="entry name" value="NAD_binding_10"/>
    <property type="match status" value="1"/>
</dbReference>
<dbReference type="Gene3D" id="3.40.50.720">
    <property type="entry name" value="NAD(P)-binding Rossmann-like Domain"/>
    <property type="match status" value="1"/>
</dbReference>
<dbReference type="InterPro" id="IPR016040">
    <property type="entry name" value="NAD(P)-bd_dom"/>
</dbReference>
<dbReference type="PANTHER" id="PTHR12126:SF11">
    <property type="entry name" value="NADH DEHYDROGENASE [UBIQUINONE] 1 ALPHA SUBCOMPLEX SUBUNIT 9, MITOCHONDRIAL"/>
    <property type="match status" value="1"/>
</dbReference>
<evidence type="ECO:0000313" key="3">
    <source>
        <dbReference type="Proteomes" id="UP000593765"/>
    </source>
</evidence>
<dbReference type="InterPro" id="IPR051207">
    <property type="entry name" value="ComplexI_NDUFA9_subunit"/>
</dbReference>
<dbReference type="GO" id="GO:0044877">
    <property type="term" value="F:protein-containing complex binding"/>
    <property type="evidence" value="ECO:0007669"/>
    <property type="project" value="TreeGrafter"/>
</dbReference>
<gene>
    <name evidence="2" type="ORF">IPV69_26065</name>
</gene>
<proteinExistence type="predicted"/>
<dbReference type="SUPFAM" id="SSF51735">
    <property type="entry name" value="NAD(P)-binding Rossmann-fold domains"/>
    <property type="match status" value="1"/>
</dbReference>
<dbReference type="PANTHER" id="PTHR12126">
    <property type="entry name" value="NADH-UBIQUINONE OXIDOREDUCTASE 39 KDA SUBUNIT-RELATED"/>
    <property type="match status" value="1"/>
</dbReference>
<dbReference type="KEGG" id="hbs:IPV69_26065"/>
<protein>
    <submittedName>
        <fullName evidence="2">Complex I NDUFA9 subunit family protein</fullName>
    </submittedName>
</protein>
<dbReference type="Proteomes" id="UP000593765">
    <property type="component" value="Chromosome"/>
</dbReference>
<dbReference type="RefSeq" id="WP_206292664.1">
    <property type="nucleotide sequence ID" value="NZ_CP063458.1"/>
</dbReference>
<sequence length="310" mass="33757">MARNIFVTGGSGFVGTAVVDELVSRDYSVQALVRKGSLDSRGGKVTSFVGDLFDPKSLAAGMAGCDAVIHLVGIIMEQPSKGVTFERMHFEGTRSVVDATKAAGIRRYVHMSALGVRPNAVSAYHKTKWKAEEYVRGSGLDATILRPSMIHGPKGEFMKMEAAWARKQAMPFLFMPYFGNGVLGLGGSGQLQPVYVADVARAFVDALDKPNTIGQTYELGGPDRMDWPTMHKTVAEILTGKNRLTMPIPSWYAKVLATVVPGSLLPFNKAQVQMAEEDNVCDTKPAEEAFGWKTRGLRETLSQYKGQMTE</sequence>
<evidence type="ECO:0000259" key="1">
    <source>
        <dbReference type="Pfam" id="PF13460"/>
    </source>
</evidence>
<name>A0A7M2WVU9_9BACT</name>
<accession>A0A7M2WVU9</accession>